<evidence type="ECO:0000313" key="1">
    <source>
        <dbReference type="EMBL" id="GKV24171.1"/>
    </source>
</evidence>
<sequence>MISFKSYAFMGPFHECTTSALSSNLVLGCDRVLNAGF</sequence>
<evidence type="ECO:0000313" key="2">
    <source>
        <dbReference type="Proteomes" id="UP001054252"/>
    </source>
</evidence>
<gene>
    <name evidence="1" type="ORF">SLEP1_g33816</name>
</gene>
<keyword evidence="2" id="KW-1185">Reference proteome</keyword>
<protein>
    <submittedName>
        <fullName evidence="1">Uncharacterized protein</fullName>
    </submittedName>
</protein>
<organism evidence="1 2">
    <name type="scientific">Rubroshorea leprosula</name>
    <dbReference type="NCBI Taxonomy" id="152421"/>
    <lineage>
        <taxon>Eukaryota</taxon>
        <taxon>Viridiplantae</taxon>
        <taxon>Streptophyta</taxon>
        <taxon>Embryophyta</taxon>
        <taxon>Tracheophyta</taxon>
        <taxon>Spermatophyta</taxon>
        <taxon>Magnoliopsida</taxon>
        <taxon>eudicotyledons</taxon>
        <taxon>Gunneridae</taxon>
        <taxon>Pentapetalae</taxon>
        <taxon>rosids</taxon>
        <taxon>malvids</taxon>
        <taxon>Malvales</taxon>
        <taxon>Dipterocarpaceae</taxon>
        <taxon>Rubroshorea</taxon>
    </lineage>
</organism>
<dbReference type="Proteomes" id="UP001054252">
    <property type="component" value="Unassembled WGS sequence"/>
</dbReference>
<reference evidence="1 2" key="1">
    <citation type="journal article" date="2021" name="Commun. Biol.">
        <title>The genome of Shorea leprosula (Dipterocarpaceae) highlights the ecological relevance of drought in aseasonal tropical rainforests.</title>
        <authorList>
            <person name="Ng K.K.S."/>
            <person name="Kobayashi M.J."/>
            <person name="Fawcett J.A."/>
            <person name="Hatakeyama M."/>
            <person name="Paape T."/>
            <person name="Ng C.H."/>
            <person name="Ang C.C."/>
            <person name="Tnah L.H."/>
            <person name="Lee C.T."/>
            <person name="Nishiyama T."/>
            <person name="Sese J."/>
            <person name="O'Brien M.J."/>
            <person name="Copetti D."/>
            <person name="Mohd Noor M.I."/>
            <person name="Ong R.C."/>
            <person name="Putra M."/>
            <person name="Sireger I.Z."/>
            <person name="Indrioko S."/>
            <person name="Kosugi Y."/>
            <person name="Izuno A."/>
            <person name="Isagi Y."/>
            <person name="Lee S.L."/>
            <person name="Shimizu K.K."/>
        </authorList>
    </citation>
    <scope>NUCLEOTIDE SEQUENCE [LARGE SCALE GENOMIC DNA]</scope>
    <source>
        <strain evidence="1">214</strain>
    </source>
</reference>
<comment type="caution">
    <text evidence="1">The sequence shown here is derived from an EMBL/GenBank/DDBJ whole genome shotgun (WGS) entry which is preliminary data.</text>
</comment>
<dbReference type="AlphaFoldDB" id="A0AAV5KHS6"/>
<dbReference type="EMBL" id="BPVZ01000065">
    <property type="protein sequence ID" value="GKV24171.1"/>
    <property type="molecule type" value="Genomic_DNA"/>
</dbReference>
<name>A0AAV5KHS6_9ROSI</name>
<dbReference type="PROSITE" id="PS51257">
    <property type="entry name" value="PROKAR_LIPOPROTEIN"/>
    <property type="match status" value="1"/>
</dbReference>
<proteinExistence type="predicted"/>
<accession>A0AAV5KHS6</accession>